<dbReference type="PROSITE" id="PS00105">
    <property type="entry name" value="AA_TRANSFER_CLASS_1"/>
    <property type="match status" value="1"/>
</dbReference>
<dbReference type="RefSeq" id="WP_009537166.1">
    <property type="nucleotide sequence ID" value="NZ_JH414505.1"/>
</dbReference>
<dbReference type="PATRIC" id="fig|796944.3.peg.2141"/>
<dbReference type="EMBL" id="AFZD01000021">
    <property type="protein sequence ID" value="EHL09350.1"/>
    <property type="molecule type" value="Genomic_DNA"/>
</dbReference>
<dbReference type="InterPro" id="IPR004839">
    <property type="entry name" value="Aminotransferase_I/II_large"/>
</dbReference>
<dbReference type="CDD" id="cd00609">
    <property type="entry name" value="AAT_like"/>
    <property type="match status" value="1"/>
</dbReference>
<dbReference type="Gene3D" id="1.10.20.110">
    <property type="match status" value="1"/>
</dbReference>
<dbReference type="Pfam" id="PF00155">
    <property type="entry name" value="Aminotran_1_2"/>
    <property type="match status" value="1"/>
</dbReference>
<dbReference type="EC" id="2.6.1.-" evidence="6"/>
<gene>
    <name evidence="8" type="ORF">HMPREF9624_01391</name>
</gene>
<reference evidence="8 9" key="1">
    <citation type="submission" date="2011-08" db="EMBL/GenBank/DDBJ databases">
        <title>The Genome Sequence of Oribacterium sp. ACB7.</title>
        <authorList>
            <consortium name="The Broad Institute Genome Sequencing Platform"/>
            <person name="Earl A."/>
            <person name="Ward D."/>
            <person name="Feldgarden M."/>
            <person name="Gevers D."/>
            <person name="Sizova M."/>
            <person name="Hazen A."/>
            <person name="Epstein S."/>
            <person name="Young S.K."/>
            <person name="Zeng Q."/>
            <person name="Gargeya S."/>
            <person name="Fitzgerald M."/>
            <person name="Haas B."/>
            <person name="Abouelleil A."/>
            <person name="Alvarado L."/>
            <person name="Arachchi H.M."/>
            <person name="Berlin A."/>
            <person name="Brown A."/>
            <person name="Chapman S.B."/>
            <person name="Chen Z."/>
            <person name="Dunbar C."/>
            <person name="Freedman E."/>
            <person name="Gearin G."/>
            <person name="Gellesch M."/>
            <person name="Goldberg J."/>
            <person name="Griggs A."/>
            <person name="Gujja S."/>
            <person name="Heiman D."/>
            <person name="Howarth C."/>
            <person name="Larson L."/>
            <person name="Lui A."/>
            <person name="MacDonald P.J.P."/>
            <person name="Montmayeur A."/>
            <person name="Murphy C."/>
            <person name="Neiman D."/>
            <person name="Pearson M."/>
            <person name="Priest M."/>
            <person name="Roberts A."/>
            <person name="Saif S."/>
            <person name="Shea T."/>
            <person name="Shenoy N."/>
            <person name="Sisk P."/>
            <person name="Stolte C."/>
            <person name="Sykes S."/>
            <person name="Wortman J."/>
            <person name="Nusbaum C."/>
            <person name="Birren B."/>
        </authorList>
    </citation>
    <scope>NUCLEOTIDE SEQUENCE [LARGE SCALE GENOMIC DNA]</scope>
    <source>
        <strain evidence="8 9">ACB7</strain>
    </source>
</reference>
<evidence type="ECO:0000256" key="1">
    <source>
        <dbReference type="ARBA" id="ARBA00001933"/>
    </source>
</evidence>
<dbReference type="HOGENOM" id="CLU_038911_0_0_9"/>
<dbReference type="GO" id="GO:0006520">
    <property type="term" value="P:amino acid metabolic process"/>
    <property type="evidence" value="ECO:0007669"/>
    <property type="project" value="InterPro"/>
</dbReference>
<dbReference type="InterPro" id="IPR050596">
    <property type="entry name" value="AspAT/PAT-like"/>
</dbReference>
<feature type="domain" description="Aminotransferase class I/classII large" evidence="7">
    <location>
        <begin position="157"/>
        <end position="514"/>
    </location>
</feature>
<comment type="cofactor">
    <cofactor evidence="1 6">
        <name>pyridoxal 5'-phosphate</name>
        <dbReference type="ChEBI" id="CHEBI:597326"/>
    </cofactor>
</comment>
<evidence type="ECO:0000313" key="9">
    <source>
        <dbReference type="Proteomes" id="UP000003527"/>
    </source>
</evidence>
<dbReference type="InterPro" id="IPR015424">
    <property type="entry name" value="PyrdxlP-dep_Trfase"/>
</dbReference>
<dbReference type="InterPro" id="IPR004838">
    <property type="entry name" value="NHTrfase_class1_PyrdxlP-BS"/>
</dbReference>
<dbReference type="NCBIfam" id="NF006755">
    <property type="entry name" value="PRK09275.1"/>
    <property type="match status" value="1"/>
</dbReference>
<name>G9WX17_9FIRM</name>
<evidence type="ECO:0000256" key="4">
    <source>
        <dbReference type="ARBA" id="ARBA00022679"/>
    </source>
</evidence>
<keyword evidence="9" id="KW-1185">Reference proteome</keyword>
<evidence type="ECO:0000256" key="6">
    <source>
        <dbReference type="RuleBase" id="RU000481"/>
    </source>
</evidence>
<dbReference type="PANTHER" id="PTHR46383">
    <property type="entry name" value="ASPARTATE AMINOTRANSFERASE"/>
    <property type="match status" value="1"/>
</dbReference>
<evidence type="ECO:0000259" key="7">
    <source>
        <dbReference type="Pfam" id="PF00155"/>
    </source>
</evidence>
<proteinExistence type="inferred from homology"/>
<evidence type="ECO:0000256" key="5">
    <source>
        <dbReference type="ARBA" id="ARBA00022898"/>
    </source>
</evidence>
<comment type="similarity">
    <text evidence="2 6">Belongs to the class-I pyridoxal-phosphate-dependent aminotransferase family.</text>
</comment>
<dbReference type="Proteomes" id="UP000003527">
    <property type="component" value="Unassembled WGS sequence"/>
</dbReference>
<protein>
    <recommendedName>
        <fullName evidence="6">Aminotransferase</fullName>
        <ecNumber evidence="6">2.6.1.-</ecNumber>
    </recommendedName>
</protein>
<dbReference type="Gene3D" id="3.90.1150.10">
    <property type="entry name" value="Aspartate Aminotransferase, domain 1"/>
    <property type="match status" value="1"/>
</dbReference>
<dbReference type="SUPFAM" id="SSF53383">
    <property type="entry name" value="PLP-dependent transferases"/>
    <property type="match status" value="1"/>
</dbReference>
<keyword evidence="5" id="KW-0663">Pyridoxal phosphate</keyword>
<evidence type="ECO:0000256" key="2">
    <source>
        <dbReference type="ARBA" id="ARBA00007441"/>
    </source>
</evidence>
<organism evidence="8 9">
    <name type="scientific">Oribacterium asaccharolyticum ACB7</name>
    <dbReference type="NCBI Taxonomy" id="796944"/>
    <lineage>
        <taxon>Bacteria</taxon>
        <taxon>Bacillati</taxon>
        <taxon>Bacillota</taxon>
        <taxon>Clostridia</taxon>
        <taxon>Lachnospirales</taxon>
        <taxon>Lachnospiraceae</taxon>
        <taxon>Oribacterium</taxon>
    </lineage>
</organism>
<comment type="caution">
    <text evidence="8">The sequence shown here is derived from an EMBL/GenBank/DDBJ whole genome shotgun (WGS) entry which is preliminary data.</text>
</comment>
<dbReference type="InterPro" id="IPR022518">
    <property type="entry name" value="Aspartate_4-decarboxylase"/>
</dbReference>
<evidence type="ECO:0000256" key="3">
    <source>
        <dbReference type="ARBA" id="ARBA00022576"/>
    </source>
</evidence>
<evidence type="ECO:0000313" key="8">
    <source>
        <dbReference type="EMBL" id="EHL09350.1"/>
    </source>
</evidence>
<keyword evidence="4 6" id="KW-0808">Transferase</keyword>
<dbReference type="PANTHER" id="PTHR46383:SF1">
    <property type="entry name" value="ASPARTATE AMINOTRANSFERASE"/>
    <property type="match status" value="1"/>
</dbReference>
<dbReference type="Gene3D" id="3.40.640.10">
    <property type="entry name" value="Type I PLP-dependent aspartate aminotransferase-like (Major domain)"/>
    <property type="match status" value="1"/>
</dbReference>
<sequence>MIKKSYERELEKLGAFEISFDMLKLSEKNEKHLKFLNAGRGNPNWINSLGRLAFARLMEFGVAESKRTLDKGDLAGYVDSKEIAERYNAFLNHGDEVDVFLKKIVEYSAEHLGLDKEALITELTNGIIGNNYPVPSRCLENTEHIINAFLQSILYGKADLRKETKVFPVEGGTAAIVYIFDALKHNGLLNEGDRIAINTPVFTPYIQIPRLSNFDLAEINLLATEENDWQIPDSEFEKLLDPSIKAFFLVNPSNPGSRSLTDETLEQLRKVVKKRPDLIIITDDVYGTFVNNFRTVYSVCPRNTILVYSYSKLYGVTGWRLGVIAINEDNVFDELIKKVPDKKKKELESDYSIVTLNPSEMSFIDRICADSRSIGLYHTAGLSTPQQIMMVLLSMTHLVLENEKDQYIEGCKEIVAMRYHNLMSTLGLPEDNSDCNAKYYSLLDIYQLAEKSYDKDFATWLRNHFEEIDFLLHLAKEDGVVLMEGVGFGATPGTVRVSEANLADNDYKKIANRILSLLKEYHEKYAKEKKDK</sequence>
<dbReference type="NCBIfam" id="TIGR03801">
    <property type="entry name" value="asp_4_decarbox"/>
    <property type="match status" value="1"/>
</dbReference>
<dbReference type="AlphaFoldDB" id="G9WX17"/>
<accession>G9WX17</accession>
<dbReference type="InterPro" id="IPR015421">
    <property type="entry name" value="PyrdxlP-dep_Trfase_major"/>
</dbReference>
<keyword evidence="3 6" id="KW-0032">Aminotransferase</keyword>
<dbReference type="GO" id="GO:0008483">
    <property type="term" value="F:transaminase activity"/>
    <property type="evidence" value="ECO:0007669"/>
    <property type="project" value="UniProtKB-KW"/>
</dbReference>
<dbReference type="GO" id="GO:0030170">
    <property type="term" value="F:pyridoxal phosphate binding"/>
    <property type="evidence" value="ECO:0007669"/>
    <property type="project" value="InterPro"/>
</dbReference>
<dbReference type="InterPro" id="IPR015422">
    <property type="entry name" value="PyrdxlP-dep_Trfase_small"/>
</dbReference>